<dbReference type="OrthoDB" id="4872000at2"/>
<evidence type="ECO:0000313" key="1">
    <source>
        <dbReference type="EMBL" id="KJF16810.1"/>
    </source>
</evidence>
<sequence length="146" mass="16088">MSVPSTWFERDLPVLEAIIELLNEKRPHSLLSINEVAEHLSRSKEEVRAATHALGEEYITLREFINGGDPGPYLVTSAARRASGQWPSEELVIESLIRGVPIAIESETDPEKRSKLKQFLDSAVGVSREVLVGILTSTLTQKIGGI</sequence>
<keyword evidence="2" id="KW-1185">Reference proteome</keyword>
<evidence type="ECO:0000313" key="2">
    <source>
        <dbReference type="Proteomes" id="UP000032360"/>
    </source>
</evidence>
<dbReference type="AlphaFoldDB" id="A0A0D8HFR4"/>
<protein>
    <submittedName>
        <fullName evidence="1">Uncharacterized protein</fullName>
    </submittedName>
</protein>
<dbReference type="Proteomes" id="UP000032360">
    <property type="component" value="Unassembled WGS sequence"/>
</dbReference>
<dbReference type="EMBL" id="JXYS01000073">
    <property type="protein sequence ID" value="KJF16810.1"/>
    <property type="molecule type" value="Genomic_DNA"/>
</dbReference>
<dbReference type="RefSeq" id="WP_052605927.1">
    <property type="nucleotide sequence ID" value="NZ_JXYS01000073.1"/>
</dbReference>
<gene>
    <name evidence="1" type="ORF">AXFE_23110</name>
</gene>
<proteinExistence type="predicted"/>
<organism evidence="1 2">
    <name type="scientific">Acidithrix ferrooxidans</name>
    <dbReference type="NCBI Taxonomy" id="1280514"/>
    <lineage>
        <taxon>Bacteria</taxon>
        <taxon>Bacillati</taxon>
        <taxon>Actinomycetota</taxon>
        <taxon>Acidimicrobiia</taxon>
        <taxon>Acidimicrobiales</taxon>
        <taxon>Acidimicrobiaceae</taxon>
        <taxon>Acidithrix</taxon>
    </lineage>
</organism>
<reference evidence="1 2" key="1">
    <citation type="submission" date="2015-01" db="EMBL/GenBank/DDBJ databases">
        <title>Draft genome of the acidophilic iron oxidizer Acidithrix ferrooxidans strain Py-F3.</title>
        <authorList>
            <person name="Poehlein A."/>
            <person name="Eisen S."/>
            <person name="Schloemann M."/>
            <person name="Johnson B.D."/>
            <person name="Daniel R."/>
            <person name="Muehling M."/>
        </authorList>
    </citation>
    <scope>NUCLEOTIDE SEQUENCE [LARGE SCALE GENOMIC DNA]</scope>
    <source>
        <strain evidence="1 2">Py-F3</strain>
    </source>
</reference>
<comment type="caution">
    <text evidence="1">The sequence shown here is derived from an EMBL/GenBank/DDBJ whole genome shotgun (WGS) entry which is preliminary data.</text>
</comment>
<accession>A0A0D8HFR4</accession>
<name>A0A0D8HFR4_9ACTN</name>